<name>S8AA32_DACHA</name>
<protein>
    <submittedName>
        <fullName evidence="1">Uncharacterized protein</fullName>
    </submittedName>
</protein>
<dbReference type="HOGENOM" id="CLU_2222617_0_0_1"/>
<dbReference type="OMA" id="IEESAHP"/>
<gene>
    <name evidence="1" type="ORF">H072_8508</name>
</gene>
<reference evidence="2" key="2">
    <citation type="submission" date="2013-04" db="EMBL/GenBank/DDBJ databases">
        <title>Genomic mechanisms accounting for the adaptation to parasitism in nematode-trapping fungi.</title>
        <authorList>
            <person name="Ahren D.G."/>
        </authorList>
    </citation>
    <scope>NUCLEOTIDE SEQUENCE [LARGE SCALE GENOMIC DNA]</scope>
    <source>
        <strain evidence="2">CBS 200.50</strain>
    </source>
</reference>
<comment type="caution">
    <text evidence="1">The sequence shown here is derived from an EMBL/GenBank/DDBJ whole genome shotgun (WGS) entry which is preliminary data.</text>
</comment>
<sequence length="111" mass="12775">MISLILNWFPRFLFPEAFEPEPINSSIEDISDRLATIDHKSFVPDYAVEILRTKAFIKPQEYRLLYGWVRIGLNTDDETIISRALSEIRESPSISTSGIEISPMQPAQRAY</sequence>
<dbReference type="EMBL" id="AQGS01000598">
    <property type="protein sequence ID" value="EPS37936.1"/>
    <property type="molecule type" value="Genomic_DNA"/>
</dbReference>
<dbReference type="Proteomes" id="UP000015100">
    <property type="component" value="Unassembled WGS sequence"/>
</dbReference>
<reference evidence="1 2" key="1">
    <citation type="journal article" date="2013" name="PLoS Genet.">
        <title>Genomic mechanisms accounting for the adaptation to parasitism in nematode-trapping fungi.</title>
        <authorList>
            <person name="Meerupati T."/>
            <person name="Andersson K.M."/>
            <person name="Friman E."/>
            <person name="Kumar D."/>
            <person name="Tunlid A."/>
            <person name="Ahren D."/>
        </authorList>
    </citation>
    <scope>NUCLEOTIDE SEQUENCE [LARGE SCALE GENOMIC DNA]</scope>
    <source>
        <strain evidence="1 2">CBS 200.50</strain>
    </source>
</reference>
<proteinExistence type="predicted"/>
<evidence type="ECO:0000313" key="2">
    <source>
        <dbReference type="Proteomes" id="UP000015100"/>
    </source>
</evidence>
<keyword evidence="2" id="KW-1185">Reference proteome</keyword>
<dbReference type="AlphaFoldDB" id="S8AA32"/>
<organism evidence="1 2">
    <name type="scientific">Dactylellina haptotyla (strain CBS 200.50)</name>
    <name type="common">Nematode-trapping fungus</name>
    <name type="synonym">Monacrosporium haptotylum</name>
    <dbReference type="NCBI Taxonomy" id="1284197"/>
    <lineage>
        <taxon>Eukaryota</taxon>
        <taxon>Fungi</taxon>
        <taxon>Dikarya</taxon>
        <taxon>Ascomycota</taxon>
        <taxon>Pezizomycotina</taxon>
        <taxon>Orbiliomycetes</taxon>
        <taxon>Orbiliales</taxon>
        <taxon>Orbiliaceae</taxon>
        <taxon>Dactylellina</taxon>
    </lineage>
</organism>
<dbReference type="OrthoDB" id="5284333at2759"/>
<accession>S8AA32</accession>
<evidence type="ECO:0000313" key="1">
    <source>
        <dbReference type="EMBL" id="EPS37936.1"/>
    </source>
</evidence>